<accession>A0ABS5Y4B4</accession>
<dbReference type="HAMAP" id="MF_00066">
    <property type="entry name" value="Sulf_adenylyltr"/>
    <property type="match status" value="1"/>
</dbReference>
<evidence type="ECO:0000313" key="12">
    <source>
        <dbReference type="Proteomes" id="UP001196661"/>
    </source>
</evidence>
<evidence type="ECO:0000313" key="11">
    <source>
        <dbReference type="EMBL" id="MBT9312678.1"/>
    </source>
</evidence>
<name>A0ABS5Y4B4_9CYAN</name>
<evidence type="ECO:0000256" key="8">
    <source>
        <dbReference type="HAMAP-Rule" id="MF_00066"/>
    </source>
</evidence>
<dbReference type="EMBL" id="JADOER010000009">
    <property type="protein sequence ID" value="MBT9312678.1"/>
    <property type="molecule type" value="Genomic_DNA"/>
</dbReference>
<reference evidence="11 12" key="1">
    <citation type="journal article" date="2021" name="Mar. Drugs">
        <title>Genome Reduction and Secondary Metabolism of the Marine Sponge-Associated Cyanobacterium Leptothoe.</title>
        <authorList>
            <person name="Konstantinou D."/>
            <person name="Popin R.V."/>
            <person name="Fewer D.P."/>
            <person name="Sivonen K."/>
            <person name="Gkelis S."/>
        </authorList>
    </citation>
    <scope>NUCLEOTIDE SEQUENCE [LARGE SCALE GENOMIC DNA]</scope>
    <source>
        <strain evidence="11 12">TAU-MAC 1615</strain>
    </source>
</reference>
<feature type="domain" description="Sulphate adenylyltransferase catalytic" evidence="9">
    <location>
        <begin position="172"/>
        <end position="382"/>
    </location>
</feature>
<dbReference type="Pfam" id="PF01747">
    <property type="entry name" value="ATP-sulfurylase"/>
    <property type="match status" value="1"/>
</dbReference>
<dbReference type="SUPFAM" id="SSF88697">
    <property type="entry name" value="PUA domain-like"/>
    <property type="match status" value="1"/>
</dbReference>
<keyword evidence="2 8" id="KW-0808">Transferase</keyword>
<evidence type="ECO:0000259" key="9">
    <source>
        <dbReference type="Pfam" id="PF01747"/>
    </source>
</evidence>
<evidence type="ECO:0000256" key="5">
    <source>
        <dbReference type="ARBA" id="ARBA00022840"/>
    </source>
</evidence>
<keyword evidence="12" id="KW-1185">Reference proteome</keyword>
<keyword evidence="3 8" id="KW-0548">Nucleotidyltransferase</keyword>
<evidence type="ECO:0000259" key="10">
    <source>
        <dbReference type="Pfam" id="PF14306"/>
    </source>
</evidence>
<comment type="caution">
    <text evidence="11">The sequence shown here is derived from an EMBL/GenBank/DDBJ whole genome shotgun (WGS) entry which is preliminary data.</text>
</comment>
<dbReference type="Gene3D" id="3.10.400.10">
    <property type="entry name" value="Sulfate adenylyltransferase"/>
    <property type="match status" value="1"/>
</dbReference>
<dbReference type="CDD" id="cd00517">
    <property type="entry name" value="ATPS"/>
    <property type="match status" value="1"/>
</dbReference>
<keyword evidence="5 8" id="KW-0067">ATP-binding</keyword>
<dbReference type="RefSeq" id="WP_215618570.1">
    <property type="nucleotide sequence ID" value="NZ_JADOER010000009.1"/>
</dbReference>
<dbReference type="InterPro" id="IPR002650">
    <property type="entry name" value="Sulphate_adenylyltransferase"/>
</dbReference>
<sequence length="392" mass="43902">MAIGLIEPHGKQLVNRSLEGNERQDLFEKAHALPRITLSTRNIADLQCIATGIYSPLEGFVNEADYNSIVNTMRLSNGLAWSIPVTLQISEADAEKCRLDSQIALAHPNGEIMAVMTVESKFTPDQDHEAQQIYLTTEDAHPGVKAMKAEGPVYLGGPISLVNDIPYDNFLQYRLSPVKTRLEFANRGWKTVVAFQTRNPIHRAHEYITKTALETVDGLFINPLVGMTKSDDIPADVRVKCYETIMRFYYPEDRTLLGVFPAAMRYAGPREAIMHAIARQNYGCTHFIVGRDHAGVGDYYGTYDAQKLFDEFNSDELKIQPVKFEHAFYCTRTQGMATAKTSPSTKEERIHLSGTKVRAMLREGKCPPPEFSRPEVAQILIDSMQTPTLSAV</sequence>
<proteinExistence type="inferred from homology"/>
<comment type="pathway">
    <text evidence="1 8">Sulfur metabolism; hydrogen sulfide biosynthesis; sulfite from sulfate: step 1/3.</text>
</comment>
<dbReference type="GO" id="GO:0004781">
    <property type="term" value="F:sulfate adenylyltransferase (ATP) activity"/>
    <property type="evidence" value="ECO:0007669"/>
    <property type="project" value="UniProtKB-EC"/>
</dbReference>
<dbReference type="NCBIfam" id="TIGR00339">
    <property type="entry name" value="sopT"/>
    <property type="match status" value="1"/>
</dbReference>
<dbReference type="PANTHER" id="PTHR43509">
    <property type="match status" value="1"/>
</dbReference>
<dbReference type="NCBIfam" id="NF003166">
    <property type="entry name" value="PRK04149.1"/>
    <property type="match status" value="1"/>
</dbReference>
<feature type="domain" description="ATP-sulfurylase PUA-like" evidence="10">
    <location>
        <begin position="6"/>
        <end position="163"/>
    </location>
</feature>
<dbReference type="PANTHER" id="PTHR43509:SF1">
    <property type="entry name" value="SULFATE ADENYLYLTRANSFERASE"/>
    <property type="match status" value="1"/>
</dbReference>
<dbReference type="InterPro" id="IPR015947">
    <property type="entry name" value="PUA-like_sf"/>
</dbReference>
<evidence type="ECO:0000256" key="7">
    <source>
        <dbReference type="ARBA" id="ARBA00049370"/>
    </source>
</evidence>
<organism evidence="11 12">
    <name type="scientific">Leptothoe kymatousa TAU-MAC 1615</name>
    <dbReference type="NCBI Taxonomy" id="2364775"/>
    <lineage>
        <taxon>Bacteria</taxon>
        <taxon>Bacillati</taxon>
        <taxon>Cyanobacteriota</taxon>
        <taxon>Cyanophyceae</taxon>
        <taxon>Nodosilineales</taxon>
        <taxon>Cymatolegaceae</taxon>
        <taxon>Leptothoe</taxon>
        <taxon>Leptothoe kymatousa</taxon>
    </lineage>
</organism>
<dbReference type="EC" id="2.7.7.4" evidence="8"/>
<dbReference type="InterPro" id="IPR024951">
    <property type="entry name" value="Sulfurylase_cat_dom"/>
</dbReference>
<dbReference type="Proteomes" id="UP001196661">
    <property type="component" value="Unassembled WGS sequence"/>
</dbReference>
<keyword evidence="4 8" id="KW-0547">Nucleotide-binding</keyword>
<gene>
    <name evidence="8 11" type="primary">sat</name>
    <name evidence="11" type="ORF">IXB28_10710</name>
</gene>
<evidence type="ECO:0000256" key="4">
    <source>
        <dbReference type="ARBA" id="ARBA00022741"/>
    </source>
</evidence>
<dbReference type="SUPFAM" id="SSF52374">
    <property type="entry name" value="Nucleotidylyl transferase"/>
    <property type="match status" value="1"/>
</dbReference>
<evidence type="ECO:0000256" key="2">
    <source>
        <dbReference type="ARBA" id="ARBA00022679"/>
    </source>
</evidence>
<evidence type="ECO:0000256" key="6">
    <source>
        <dbReference type="ARBA" id="ARBA00037980"/>
    </source>
</evidence>
<protein>
    <recommendedName>
        <fullName evidence="8">Sulfate adenylyltransferase</fullName>
        <ecNumber evidence="8">2.7.7.4</ecNumber>
    </recommendedName>
    <alternativeName>
        <fullName evidence="8">ATP-sulfurylase</fullName>
    </alternativeName>
    <alternativeName>
        <fullName evidence="8">Sulfate adenylate transferase</fullName>
        <shortName evidence="8">SAT</shortName>
    </alternativeName>
</protein>
<comment type="similarity">
    <text evidence="6 8">Belongs to the sulfate adenylyltransferase family.</text>
</comment>
<dbReference type="InterPro" id="IPR020792">
    <property type="entry name" value="SO4_adenylyltransferase_pro"/>
</dbReference>
<comment type="catalytic activity">
    <reaction evidence="7 8">
        <text>sulfate + ATP + H(+) = adenosine 5'-phosphosulfate + diphosphate</text>
        <dbReference type="Rhea" id="RHEA:18133"/>
        <dbReference type="ChEBI" id="CHEBI:15378"/>
        <dbReference type="ChEBI" id="CHEBI:16189"/>
        <dbReference type="ChEBI" id="CHEBI:30616"/>
        <dbReference type="ChEBI" id="CHEBI:33019"/>
        <dbReference type="ChEBI" id="CHEBI:58243"/>
        <dbReference type="EC" id="2.7.7.4"/>
    </reaction>
</comment>
<evidence type="ECO:0000256" key="3">
    <source>
        <dbReference type="ARBA" id="ARBA00022695"/>
    </source>
</evidence>
<evidence type="ECO:0000256" key="1">
    <source>
        <dbReference type="ARBA" id="ARBA00005048"/>
    </source>
</evidence>
<dbReference type="Pfam" id="PF14306">
    <property type="entry name" value="PUA_2"/>
    <property type="match status" value="1"/>
</dbReference>
<dbReference type="Gene3D" id="3.40.50.620">
    <property type="entry name" value="HUPs"/>
    <property type="match status" value="1"/>
</dbReference>
<dbReference type="InterPro" id="IPR014729">
    <property type="entry name" value="Rossmann-like_a/b/a_fold"/>
</dbReference>
<dbReference type="InterPro" id="IPR025980">
    <property type="entry name" value="ATP-Sase_PUA-like_dom"/>
</dbReference>